<comment type="caution">
    <text evidence="4">The sequence shown here is derived from an EMBL/GenBank/DDBJ whole genome shotgun (WGS) entry which is preliminary data.</text>
</comment>
<evidence type="ECO:0000256" key="1">
    <source>
        <dbReference type="ARBA" id="ARBA00022723"/>
    </source>
</evidence>
<dbReference type="PANTHER" id="PTHR46470:SF2">
    <property type="entry name" value="GLYCERALDEHYDE 3-PHOSPHATE PHOSPHATASE"/>
    <property type="match status" value="1"/>
</dbReference>
<protein>
    <submittedName>
        <fullName evidence="4">Glyceraldehyde 3-phosphate phosphatase</fullName>
    </submittedName>
</protein>
<sequence length="162" mass="18164">MMDQPIKNVLFDLDNTLIDRSTAFARLFEHWYHALPITGRPTDKEEFVSRMALRGNGSEPIPDIYQDVLEEWPGSFSSLEAAVDAHFSMLPNLVALHPKAELMLRNFRAHGVPVGVITNGYSKVQWSKLRNTGIAALVEACVVSEDLGIRKPDPAIFTMPWS</sequence>
<dbReference type="InterPro" id="IPR041492">
    <property type="entry name" value="HAD_2"/>
</dbReference>
<dbReference type="Proteomes" id="UP001174909">
    <property type="component" value="Unassembled WGS sequence"/>
</dbReference>
<dbReference type="SFLD" id="SFLDG01129">
    <property type="entry name" value="C1.5:_HAD__Beta-PGM__Phosphata"/>
    <property type="match status" value="1"/>
</dbReference>
<dbReference type="Pfam" id="PF13419">
    <property type="entry name" value="HAD_2"/>
    <property type="match status" value="1"/>
</dbReference>
<dbReference type="InterPro" id="IPR036412">
    <property type="entry name" value="HAD-like_sf"/>
</dbReference>
<organism evidence="4 5">
    <name type="scientific">Geodia barretti</name>
    <name type="common">Barrett's horny sponge</name>
    <dbReference type="NCBI Taxonomy" id="519541"/>
    <lineage>
        <taxon>Eukaryota</taxon>
        <taxon>Metazoa</taxon>
        <taxon>Porifera</taxon>
        <taxon>Demospongiae</taxon>
        <taxon>Heteroscleromorpha</taxon>
        <taxon>Tetractinellida</taxon>
        <taxon>Astrophorina</taxon>
        <taxon>Geodiidae</taxon>
        <taxon>Geodia</taxon>
    </lineage>
</organism>
<keyword evidence="1" id="KW-0479">Metal-binding</keyword>
<evidence type="ECO:0000313" key="4">
    <source>
        <dbReference type="EMBL" id="CAI7990307.1"/>
    </source>
</evidence>
<keyword evidence="2" id="KW-0378">Hydrolase</keyword>
<dbReference type="GO" id="GO:0016791">
    <property type="term" value="F:phosphatase activity"/>
    <property type="evidence" value="ECO:0007669"/>
    <property type="project" value="TreeGrafter"/>
</dbReference>
<dbReference type="SUPFAM" id="SSF56784">
    <property type="entry name" value="HAD-like"/>
    <property type="match status" value="1"/>
</dbReference>
<reference evidence="4" key="1">
    <citation type="submission" date="2023-03" db="EMBL/GenBank/DDBJ databases">
        <authorList>
            <person name="Steffen K."/>
            <person name="Cardenas P."/>
        </authorList>
    </citation>
    <scope>NUCLEOTIDE SEQUENCE</scope>
</reference>
<accession>A0AA35QSI1</accession>
<dbReference type="Gene3D" id="3.40.50.1000">
    <property type="entry name" value="HAD superfamily/HAD-like"/>
    <property type="match status" value="1"/>
</dbReference>
<dbReference type="GO" id="GO:0046872">
    <property type="term" value="F:metal ion binding"/>
    <property type="evidence" value="ECO:0007669"/>
    <property type="project" value="UniProtKB-KW"/>
</dbReference>
<dbReference type="EMBL" id="CASHTH010000064">
    <property type="protein sequence ID" value="CAI7990307.1"/>
    <property type="molecule type" value="Genomic_DNA"/>
</dbReference>
<proteinExistence type="predicted"/>
<gene>
    <name evidence="4" type="ORF">GBAR_LOCUS456</name>
</gene>
<evidence type="ECO:0000256" key="2">
    <source>
        <dbReference type="ARBA" id="ARBA00022801"/>
    </source>
</evidence>
<evidence type="ECO:0000313" key="5">
    <source>
        <dbReference type="Proteomes" id="UP001174909"/>
    </source>
</evidence>
<dbReference type="AlphaFoldDB" id="A0AA35QSI1"/>
<keyword evidence="5" id="KW-1185">Reference proteome</keyword>
<dbReference type="InterPro" id="IPR051400">
    <property type="entry name" value="HAD-like_hydrolase"/>
</dbReference>
<evidence type="ECO:0000256" key="3">
    <source>
        <dbReference type="ARBA" id="ARBA00022842"/>
    </source>
</evidence>
<keyword evidence="3" id="KW-0460">Magnesium</keyword>
<dbReference type="SFLD" id="SFLDS00003">
    <property type="entry name" value="Haloacid_Dehalogenase"/>
    <property type="match status" value="1"/>
</dbReference>
<dbReference type="PANTHER" id="PTHR46470">
    <property type="entry name" value="N-ACYLNEURAMINATE-9-PHOSPHATASE"/>
    <property type="match status" value="1"/>
</dbReference>
<name>A0AA35QSI1_GEOBA</name>
<dbReference type="InterPro" id="IPR023214">
    <property type="entry name" value="HAD_sf"/>
</dbReference>